<keyword evidence="6" id="KW-0997">Cell inner membrane</keyword>
<dbReference type="InterPro" id="IPR002523">
    <property type="entry name" value="MgTranspt_CorA/ZnTranspt_ZntB"/>
</dbReference>
<keyword evidence="11 13" id="KW-0472">Membrane</keyword>
<dbReference type="GO" id="GO:0005886">
    <property type="term" value="C:plasma membrane"/>
    <property type="evidence" value="ECO:0007669"/>
    <property type="project" value="UniProtKB-SubCell"/>
</dbReference>
<dbReference type="GO" id="GO:0015095">
    <property type="term" value="F:magnesium ion transmembrane transporter activity"/>
    <property type="evidence" value="ECO:0007669"/>
    <property type="project" value="TreeGrafter"/>
</dbReference>
<keyword evidence="4" id="KW-0813">Transport</keyword>
<dbReference type="InterPro" id="IPR045861">
    <property type="entry name" value="CorA_cytoplasmic_dom"/>
</dbReference>
<evidence type="ECO:0000256" key="4">
    <source>
        <dbReference type="ARBA" id="ARBA00022448"/>
    </source>
</evidence>
<comment type="similarity">
    <text evidence="2">Belongs to the CorA metal ion transporter (MIT) (TC 1.A.35) family.</text>
</comment>
<comment type="subcellular location">
    <subcellularLocation>
        <location evidence="1">Cell inner membrane</location>
        <topology evidence="1">Multi-pass membrane protein</topology>
    </subcellularLocation>
</comment>
<protein>
    <recommendedName>
        <fullName evidence="3">Magnesium transport protein CorA</fullName>
    </recommendedName>
</protein>
<dbReference type="Gene3D" id="3.30.460.20">
    <property type="entry name" value="CorA soluble domain-like"/>
    <property type="match status" value="1"/>
</dbReference>
<dbReference type="CDD" id="cd12837">
    <property type="entry name" value="EcCorA-like_u1"/>
    <property type="match status" value="1"/>
</dbReference>
<evidence type="ECO:0000256" key="10">
    <source>
        <dbReference type="ARBA" id="ARBA00023065"/>
    </source>
</evidence>
<dbReference type="InterPro" id="IPR050829">
    <property type="entry name" value="CorA_MIT"/>
</dbReference>
<evidence type="ECO:0000256" key="13">
    <source>
        <dbReference type="SAM" id="Phobius"/>
    </source>
</evidence>
<evidence type="ECO:0000256" key="2">
    <source>
        <dbReference type="ARBA" id="ARBA00009765"/>
    </source>
</evidence>
<dbReference type="Proteomes" id="UP000540909">
    <property type="component" value="Unassembled WGS sequence"/>
</dbReference>
<comment type="catalytic activity">
    <reaction evidence="12">
        <text>Mg(2+)(in) = Mg(2+)(out)</text>
        <dbReference type="Rhea" id="RHEA:29827"/>
        <dbReference type="ChEBI" id="CHEBI:18420"/>
    </reaction>
</comment>
<feature type="transmembrane region" description="Helical" evidence="13">
    <location>
        <begin position="269"/>
        <end position="292"/>
    </location>
</feature>
<dbReference type="SUPFAM" id="SSF143865">
    <property type="entry name" value="CorA soluble domain-like"/>
    <property type="match status" value="1"/>
</dbReference>
<keyword evidence="9 13" id="KW-1133">Transmembrane helix</keyword>
<dbReference type="FunFam" id="1.20.58.340:FF:000001">
    <property type="entry name" value="Magnesium transport protein CorA"/>
    <property type="match status" value="1"/>
</dbReference>
<keyword evidence="7 13" id="KW-0812">Transmembrane</keyword>
<dbReference type="PANTHER" id="PTHR47685:SF1">
    <property type="entry name" value="MAGNESIUM TRANSPORT PROTEIN CORA"/>
    <property type="match status" value="1"/>
</dbReference>
<evidence type="ECO:0000256" key="8">
    <source>
        <dbReference type="ARBA" id="ARBA00022842"/>
    </source>
</evidence>
<keyword evidence="5" id="KW-1003">Cell membrane</keyword>
<evidence type="ECO:0000256" key="5">
    <source>
        <dbReference type="ARBA" id="ARBA00022475"/>
    </source>
</evidence>
<dbReference type="AlphaFoldDB" id="A0A7W6R714"/>
<organism evidence="14 15">
    <name type="scientific">Rhizobium esperanzae</name>
    <dbReference type="NCBI Taxonomy" id="1967781"/>
    <lineage>
        <taxon>Bacteria</taxon>
        <taxon>Pseudomonadati</taxon>
        <taxon>Pseudomonadota</taxon>
        <taxon>Alphaproteobacteria</taxon>
        <taxon>Hyphomicrobiales</taxon>
        <taxon>Rhizobiaceae</taxon>
        <taxon>Rhizobium/Agrobacterium group</taxon>
        <taxon>Rhizobium</taxon>
    </lineage>
</organism>
<accession>A0A7W6R714</accession>
<keyword evidence="10" id="KW-0406">Ion transport</keyword>
<reference evidence="14 15" key="1">
    <citation type="submission" date="2020-08" db="EMBL/GenBank/DDBJ databases">
        <title>Genomic Encyclopedia of Type Strains, Phase IV (KMG-V): Genome sequencing to study the core and pangenomes of soil and plant-associated prokaryotes.</title>
        <authorList>
            <person name="Whitman W."/>
        </authorList>
    </citation>
    <scope>NUCLEOTIDE SEQUENCE [LARGE SCALE GENOMIC DNA]</scope>
    <source>
        <strain evidence="14 15">SEMIA 4089</strain>
    </source>
</reference>
<sequence>MERLPVITAYCSDCKSVEIRDLSHPASFPGDAVWIDMIEPTRDEELYVEKVLGIEVPTRDDLKDIEPSARLYVENDAVFMTASLLWKADTDAPTLTDVAFILAGNRLVTIRYAHPKSFALFIAALHRLPESWRSGAALLAKLLETIVDRTAELLEISVSRIDILSMHVFGDRAKKVRKPSNYLEEKLRDIAGHHRMISKLRDSLGSLSRLLTFFHTTPAIQQDREAKDLCRTVSRDIQSLSEHAAFVAGNITFLLDASLGLINIEQNSIIKIFSIASVVFLPPTLVASIYGMNFQVMPELAWAAGYPYSLALMVISAVIPFFFFRWKGWL</sequence>
<dbReference type="GO" id="GO:0015087">
    <property type="term" value="F:cobalt ion transmembrane transporter activity"/>
    <property type="evidence" value="ECO:0007669"/>
    <property type="project" value="TreeGrafter"/>
</dbReference>
<dbReference type="GO" id="GO:0015099">
    <property type="term" value="F:nickel cation transmembrane transporter activity"/>
    <property type="evidence" value="ECO:0007669"/>
    <property type="project" value="TreeGrafter"/>
</dbReference>
<dbReference type="Gene3D" id="1.20.58.340">
    <property type="entry name" value="Magnesium transport protein CorA, transmembrane region"/>
    <property type="match status" value="2"/>
</dbReference>
<comment type="caution">
    <text evidence="14">The sequence shown here is derived from an EMBL/GenBank/DDBJ whole genome shotgun (WGS) entry which is preliminary data.</text>
</comment>
<keyword evidence="8" id="KW-0460">Magnesium</keyword>
<evidence type="ECO:0000256" key="7">
    <source>
        <dbReference type="ARBA" id="ARBA00022692"/>
    </source>
</evidence>
<feature type="transmembrane region" description="Helical" evidence="13">
    <location>
        <begin position="244"/>
        <end position="262"/>
    </location>
</feature>
<evidence type="ECO:0000256" key="3">
    <source>
        <dbReference type="ARBA" id="ARBA00019439"/>
    </source>
</evidence>
<name>A0A7W6R714_9HYPH</name>
<proteinExistence type="inferred from homology"/>
<dbReference type="SUPFAM" id="SSF144083">
    <property type="entry name" value="Magnesium transport protein CorA, transmembrane region"/>
    <property type="match status" value="1"/>
</dbReference>
<dbReference type="InterPro" id="IPR045863">
    <property type="entry name" value="CorA_TM1_TM2"/>
</dbReference>
<evidence type="ECO:0000256" key="12">
    <source>
        <dbReference type="ARBA" id="ARBA00034269"/>
    </source>
</evidence>
<gene>
    <name evidence="14" type="ORF">GGD57_004212</name>
</gene>
<evidence type="ECO:0000256" key="6">
    <source>
        <dbReference type="ARBA" id="ARBA00022519"/>
    </source>
</evidence>
<evidence type="ECO:0000313" key="14">
    <source>
        <dbReference type="EMBL" id="MBB4237610.1"/>
    </source>
</evidence>
<dbReference type="PANTHER" id="PTHR47685">
    <property type="entry name" value="MAGNESIUM TRANSPORT PROTEIN CORA"/>
    <property type="match status" value="1"/>
</dbReference>
<evidence type="ECO:0000256" key="9">
    <source>
        <dbReference type="ARBA" id="ARBA00022989"/>
    </source>
</evidence>
<dbReference type="EMBL" id="JACIFY010000016">
    <property type="protein sequence ID" value="MBB4237610.1"/>
    <property type="molecule type" value="Genomic_DNA"/>
</dbReference>
<evidence type="ECO:0000256" key="11">
    <source>
        <dbReference type="ARBA" id="ARBA00023136"/>
    </source>
</evidence>
<feature type="transmembrane region" description="Helical" evidence="13">
    <location>
        <begin position="304"/>
        <end position="324"/>
    </location>
</feature>
<dbReference type="Pfam" id="PF01544">
    <property type="entry name" value="CorA"/>
    <property type="match status" value="1"/>
</dbReference>
<evidence type="ECO:0000256" key="1">
    <source>
        <dbReference type="ARBA" id="ARBA00004429"/>
    </source>
</evidence>
<evidence type="ECO:0000313" key="15">
    <source>
        <dbReference type="Proteomes" id="UP000540909"/>
    </source>
</evidence>